<organism evidence="2 3">
    <name type="scientific">Alteromonas confluentis</name>
    <dbReference type="NCBI Taxonomy" id="1656094"/>
    <lineage>
        <taxon>Bacteria</taxon>
        <taxon>Pseudomonadati</taxon>
        <taxon>Pseudomonadota</taxon>
        <taxon>Gammaproteobacteria</taxon>
        <taxon>Alteromonadales</taxon>
        <taxon>Alteromonadaceae</taxon>
        <taxon>Alteromonas/Salinimonas group</taxon>
        <taxon>Alteromonas</taxon>
    </lineage>
</organism>
<evidence type="ECO:0000313" key="2">
    <source>
        <dbReference type="EMBL" id="OFC70527.1"/>
    </source>
</evidence>
<dbReference type="RefSeq" id="WP_070125600.1">
    <property type="nucleotide sequence ID" value="NZ_MDHN01000028.1"/>
</dbReference>
<dbReference type="Pfam" id="PF13723">
    <property type="entry name" value="Ketoacyl-synt_2"/>
    <property type="match status" value="1"/>
</dbReference>
<dbReference type="EMBL" id="MDHN01000028">
    <property type="protein sequence ID" value="OFC70527.1"/>
    <property type="molecule type" value="Genomic_DNA"/>
</dbReference>
<feature type="domain" description="Beta-ketoacyl synthase-like N-terminal" evidence="1">
    <location>
        <begin position="38"/>
        <end position="212"/>
    </location>
</feature>
<reference evidence="2 3" key="1">
    <citation type="submission" date="2016-08" db="EMBL/GenBank/DDBJ databases">
        <authorList>
            <person name="Seilhamer J.J."/>
        </authorList>
    </citation>
    <scope>NUCLEOTIDE SEQUENCE [LARGE SCALE GENOMIC DNA]</scope>
    <source>
        <strain evidence="2 3">KCTC 42603</strain>
    </source>
</reference>
<evidence type="ECO:0000259" key="1">
    <source>
        <dbReference type="Pfam" id="PF13723"/>
    </source>
</evidence>
<dbReference type="OrthoDB" id="9798676at2"/>
<protein>
    <recommendedName>
        <fullName evidence="1">Beta-ketoacyl synthase-like N-terminal domain-containing protein</fullName>
    </recommendedName>
</protein>
<accession>A0A1E7ZAM4</accession>
<dbReference type="InterPro" id="IPR016039">
    <property type="entry name" value="Thiolase-like"/>
</dbReference>
<comment type="caution">
    <text evidence="2">The sequence shown here is derived from an EMBL/GenBank/DDBJ whole genome shotgun (WGS) entry which is preliminary data.</text>
</comment>
<dbReference type="InterPro" id="IPR014030">
    <property type="entry name" value="Ketoacyl_synth_N"/>
</dbReference>
<keyword evidence="3" id="KW-1185">Reference proteome</keyword>
<dbReference type="Gene3D" id="3.40.47.10">
    <property type="match status" value="1"/>
</dbReference>
<name>A0A1E7ZAM4_9ALTE</name>
<evidence type="ECO:0000313" key="3">
    <source>
        <dbReference type="Proteomes" id="UP000175691"/>
    </source>
</evidence>
<dbReference type="AlphaFoldDB" id="A0A1E7ZAM4"/>
<dbReference type="SUPFAM" id="SSF53901">
    <property type="entry name" value="Thiolase-like"/>
    <property type="match status" value="1"/>
</dbReference>
<dbReference type="STRING" id="1656094.BFC18_12250"/>
<sequence>MQTKALKCKIAGTGAWGSYFENWSALQALLGGADLPEAKLKSPKPGIIPANERRRAPLPVKLAVESSWQATQDAGVEPNTLTCVFVSGLGDTDLTDYMCKTLASEHKELSPTKFHNSVHNAPAGYWTISTGTMSAANSVAGYEESVSLTILEAMIQCETENVPMLLTFYDAPVADILTPVLPNQETFAFSLVIYPHDADVEGKVLTAMVNQQEDASWPALNADSTYLTEMYAQNPAAKVLCVAELLNQPDGQITIPLSSGTSLTLACEG</sequence>
<gene>
    <name evidence="2" type="ORF">BFC18_12250</name>
</gene>
<dbReference type="Proteomes" id="UP000175691">
    <property type="component" value="Unassembled WGS sequence"/>
</dbReference>
<proteinExistence type="predicted"/>
<dbReference type="GO" id="GO:0016746">
    <property type="term" value="F:acyltransferase activity"/>
    <property type="evidence" value="ECO:0007669"/>
    <property type="project" value="InterPro"/>
</dbReference>